<feature type="compositionally biased region" description="Basic and acidic residues" evidence="1">
    <location>
        <begin position="55"/>
        <end position="68"/>
    </location>
</feature>
<dbReference type="PANTHER" id="PTHR36410:SF1">
    <property type="entry name" value="EXPRESSED PROTEIN"/>
    <property type="match status" value="1"/>
</dbReference>
<comment type="caution">
    <text evidence="2">The sequence shown here is derived from an EMBL/GenBank/DDBJ whole genome shotgun (WGS) entry which is preliminary data.</text>
</comment>
<evidence type="ECO:0000313" key="3">
    <source>
        <dbReference type="Proteomes" id="UP001457282"/>
    </source>
</evidence>
<evidence type="ECO:0000256" key="1">
    <source>
        <dbReference type="SAM" id="MobiDB-lite"/>
    </source>
</evidence>
<dbReference type="AlphaFoldDB" id="A0AAW1YJ29"/>
<name>A0AAW1YJ29_RUBAR</name>
<dbReference type="PANTHER" id="PTHR36410">
    <property type="entry name" value="EXPRESSED PROTEIN"/>
    <property type="match status" value="1"/>
</dbReference>
<feature type="region of interest" description="Disordered" evidence="1">
    <location>
        <begin position="28"/>
        <end position="135"/>
    </location>
</feature>
<organism evidence="2 3">
    <name type="scientific">Rubus argutus</name>
    <name type="common">Southern blackberry</name>
    <dbReference type="NCBI Taxonomy" id="59490"/>
    <lineage>
        <taxon>Eukaryota</taxon>
        <taxon>Viridiplantae</taxon>
        <taxon>Streptophyta</taxon>
        <taxon>Embryophyta</taxon>
        <taxon>Tracheophyta</taxon>
        <taxon>Spermatophyta</taxon>
        <taxon>Magnoliopsida</taxon>
        <taxon>eudicotyledons</taxon>
        <taxon>Gunneridae</taxon>
        <taxon>Pentapetalae</taxon>
        <taxon>rosids</taxon>
        <taxon>fabids</taxon>
        <taxon>Rosales</taxon>
        <taxon>Rosaceae</taxon>
        <taxon>Rosoideae</taxon>
        <taxon>Rosoideae incertae sedis</taxon>
        <taxon>Rubus</taxon>
    </lineage>
</organism>
<feature type="compositionally biased region" description="Polar residues" evidence="1">
    <location>
        <begin position="104"/>
        <end position="119"/>
    </location>
</feature>
<feature type="compositionally biased region" description="Basic and acidic residues" evidence="1">
    <location>
        <begin position="120"/>
        <end position="135"/>
    </location>
</feature>
<gene>
    <name evidence="2" type="ORF">M0R45_004191</name>
</gene>
<reference evidence="2 3" key="1">
    <citation type="journal article" date="2023" name="G3 (Bethesda)">
        <title>A chromosome-length genome assembly and annotation of blackberry (Rubus argutus, cv. 'Hillquist').</title>
        <authorList>
            <person name="Bruna T."/>
            <person name="Aryal R."/>
            <person name="Dudchenko O."/>
            <person name="Sargent D.J."/>
            <person name="Mead D."/>
            <person name="Buti M."/>
            <person name="Cavallini A."/>
            <person name="Hytonen T."/>
            <person name="Andres J."/>
            <person name="Pham M."/>
            <person name="Weisz D."/>
            <person name="Mascagni F."/>
            <person name="Usai G."/>
            <person name="Natali L."/>
            <person name="Bassil N."/>
            <person name="Fernandez G.E."/>
            <person name="Lomsadze A."/>
            <person name="Armour M."/>
            <person name="Olukolu B."/>
            <person name="Poorten T."/>
            <person name="Britton C."/>
            <person name="Davik J."/>
            <person name="Ashrafi H."/>
            <person name="Aiden E.L."/>
            <person name="Borodovsky M."/>
            <person name="Worthington M."/>
        </authorList>
    </citation>
    <scope>NUCLEOTIDE SEQUENCE [LARGE SCALE GENOMIC DNA]</scope>
    <source>
        <strain evidence="2">PI 553951</strain>
    </source>
</reference>
<proteinExistence type="predicted"/>
<dbReference type="EMBL" id="JBEDUW010000001">
    <property type="protein sequence ID" value="KAK9948624.1"/>
    <property type="molecule type" value="Genomic_DNA"/>
</dbReference>
<feature type="compositionally biased region" description="Polar residues" evidence="1">
    <location>
        <begin position="39"/>
        <end position="48"/>
    </location>
</feature>
<protein>
    <submittedName>
        <fullName evidence="2">Uncharacterized protein</fullName>
    </submittedName>
</protein>
<evidence type="ECO:0000313" key="2">
    <source>
        <dbReference type="EMBL" id="KAK9948624.1"/>
    </source>
</evidence>
<sequence length="135" mass="14943">MINAIRSIRTQSPALTIKPSLHPASNYLARKASRVGFRQASTTTQPTEPDSEPDMGDKPQDNPRKKSGDSMSHSFGEGYATRCDDDGFGVIYGRYESATEVEQEQLTQENHPNDNTQGSEVKEKETARHQTNESA</sequence>
<keyword evidence="3" id="KW-1185">Reference proteome</keyword>
<dbReference type="Proteomes" id="UP001457282">
    <property type="component" value="Unassembled WGS sequence"/>
</dbReference>
<accession>A0AAW1YJ29</accession>